<proteinExistence type="predicted"/>
<reference evidence="2 3" key="1">
    <citation type="submission" date="2023-11" db="EMBL/GenBank/DDBJ databases">
        <authorList>
            <person name="Okamura Y."/>
        </authorList>
    </citation>
    <scope>NUCLEOTIDE SEQUENCE [LARGE SCALE GENOMIC DNA]</scope>
</reference>
<organism evidence="2 3">
    <name type="scientific">Leptosia nina</name>
    <dbReference type="NCBI Taxonomy" id="320188"/>
    <lineage>
        <taxon>Eukaryota</taxon>
        <taxon>Metazoa</taxon>
        <taxon>Ecdysozoa</taxon>
        <taxon>Arthropoda</taxon>
        <taxon>Hexapoda</taxon>
        <taxon>Insecta</taxon>
        <taxon>Pterygota</taxon>
        <taxon>Neoptera</taxon>
        <taxon>Endopterygota</taxon>
        <taxon>Lepidoptera</taxon>
        <taxon>Glossata</taxon>
        <taxon>Ditrysia</taxon>
        <taxon>Papilionoidea</taxon>
        <taxon>Pieridae</taxon>
        <taxon>Pierinae</taxon>
        <taxon>Leptosia</taxon>
    </lineage>
</organism>
<dbReference type="PANTHER" id="PTHR21261:SF3">
    <property type="entry name" value="BEATEN PATH VII"/>
    <property type="match status" value="1"/>
</dbReference>
<dbReference type="Proteomes" id="UP001497472">
    <property type="component" value="Unassembled WGS sequence"/>
</dbReference>
<feature type="chain" id="PRO_5043819057" description="Ig-like domain-containing protein" evidence="1">
    <location>
        <begin position="26"/>
        <end position="409"/>
    </location>
</feature>
<accession>A0AAV1JJG0</accession>
<name>A0AAV1JJG0_9NEOP</name>
<evidence type="ECO:0000313" key="2">
    <source>
        <dbReference type="EMBL" id="CAK1549467.1"/>
    </source>
</evidence>
<dbReference type="InterPro" id="IPR036179">
    <property type="entry name" value="Ig-like_dom_sf"/>
</dbReference>
<keyword evidence="1" id="KW-0732">Signal</keyword>
<evidence type="ECO:0000313" key="3">
    <source>
        <dbReference type="Proteomes" id="UP001497472"/>
    </source>
</evidence>
<dbReference type="SUPFAM" id="SSF48726">
    <property type="entry name" value="Immunoglobulin"/>
    <property type="match status" value="1"/>
</dbReference>
<dbReference type="Gene3D" id="2.60.40.10">
    <property type="entry name" value="Immunoglobulins"/>
    <property type="match status" value="1"/>
</dbReference>
<evidence type="ECO:0008006" key="4">
    <source>
        <dbReference type="Google" id="ProtNLM"/>
    </source>
</evidence>
<evidence type="ECO:0000256" key="1">
    <source>
        <dbReference type="SAM" id="SignalP"/>
    </source>
</evidence>
<feature type="signal peptide" evidence="1">
    <location>
        <begin position="1"/>
        <end position="25"/>
    </location>
</feature>
<protein>
    <recommendedName>
        <fullName evidence="4">Ig-like domain-containing protein</fullName>
    </recommendedName>
</protein>
<gene>
    <name evidence="2" type="ORF">LNINA_LOCUS8760</name>
</gene>
<sequence length="409" mass="45671">MVPYYHIWLLFPVLFVAFHTGSCQATDVDVKLVAPSWVARGSSATLRCLHQVPPQLLYKVEFLRSGAKILQYVRERVPPYTNYTFQGGKVNIVIAIRNRHLSLDGVLPIDSRVWVSILNTSMDIEREPFPEYVIIIAIRIYMSLVTENSITLENLDPTASGLYWCEVSLETPIFTAASPPHQLTVVYSQKHPPIITFGKPDVVVGGLLRANCTSAPAAPAPKLMWYIDNEKVPEDSIKYFSYRVSSSTRTKGGNHRHRKYQHRYIAPEFNYTAKYWALVSETTPAPANLTKHSKCTLKDGQEGVAKIEKPRELAPPPISLWVSIAELRTPAHGRLQLTCTATIPEEVGPGERFADVKKQTVTVAVNELTLKKPRTETNVANGTAAAPRLGPLWLLGCGLLFRELTTPLM</sequence>
<dbReference type="PANTHER" id="PTHR21261">
    <property type="entry name" value="BEAT PROTEIN"/>
    <property type="match status" value="1"/>
</dbReference>
<dbReference type="InterPro" id="IPR013783">
    <property type="entry name" value="Ig-like_fold"/>
</dbReference>
<keyword evidence="3" id="KW-1185">Reference proteome</keyword>
<comment type="caution">
    <text evidence="2">The sequence shown here is derived from an EMBL/GenBank/DDBJ whole genome shotgun (WGS) entry which is preliminary data.</text>
</comment>
<dbReference type="AlphaFoldDB" id="A0AAV1JJG0"/>
<dbReference type="EMBL" id="CAVLEF010000011">
    <property type="protein sequence ID" value="CAK1549467.1"/>
    <property type="molecule type" value="Genomic_DNA"/>
</dbReference>